<dbReference type="AlphaFoldDB" id="A0A5B7YDM3"/>
<keyword evidence="3" id="KW-1185">Reference proteome</keyword>
<feature type="signal peptide" evidence="1">
    <location>
        <begin position="1"/>
        <end position="23"/>
    </location>
</feature>
<keyword evidence="1" id="KW-0732">Signal</keyword>
<accession>A0A5B7YDM3</accession>
<evidence type="ECO:0008006" key="4">
    <source>
        <dbReference type="Google" id="ProtNLM"/>
    </source>
</evidence>
<sequence>MNANKLMLATLISSSLMAGAAIAQDTQTNSVPVATSQASTTWLSLTGTVTEVDSKFITVDYGEGELTVDTDTLQLDQTAFENLTDATVTVTGMLNQELLTEGRMRASSLYLENVGTAFVASNTMEHESDMLISAAGLDLDKSEVTLIGNVSTLSDDAFQFGAGDAALTVEVDDLRDNPLDKDGYLVLKHGDRVKVTASIEDDFFEDYEIDAETIVRLQQAE</sequence>
<dbReference type="EMBL" id="CP039852">
    <property type="protein sequence ID" value="QCZ92709.1"/>
    <property type="molecule type" value="Genomic_DNA"/>
</dbReference>
<dbReference type="KEGG" id="salk:FBQ74_04115"/>
<dbReference type="Proteomes" id="UP000304912">
    <property type="component" value="Chromosome"/>
</dbReference>
<reference evidence="2 3" key="1">
    <citation type="submission" date="2019-04" db="EMBL/GenBank/DDBJ databases">
        <title>Salinimonas iocasae sp. nov., a halophilic bacterium isolated from the outer tube casing of tubeworms in Okinawa Trough.</title>
        <authorList>
            <person name="Zhang H."/>
            <person name="Wang H."/>
            <person name="Li C."/>
        </authorList>
    </citation>
    <scope>NUCLEOTIDE SEQUENCE [LARGE SCALE GENOMIC DNA]</scope>
    <source>
        <strain evidence="2 3">KX18D6</strain>
    </source>
</reference>
<evidence type="ECO:0000256" key="1">
    <source>
        <dbReference type="SAM" id="SignalP"/>
    </source>
</evidence>
<evidence type="ECO:0000313" key="2">
    <source>
        <dbReference type="EMBL" id="QCZ92709.1"/>
    </source>
</evidence>
<dbReference type="Gene3D" id="2.40.50.200">
    <property type="entry name" value="Bacterial OB-fold"/>
    <property type="match status" value="1"/>
</dbReference>
<protein>
    <recommendedName>
        <fullName evidence="4">DUF5666 domain-containing protein</fullName>
    </recommendedName>
</protein>
<proteinExistence type="predicted"/>
<dbReference type="InterPro" id="IPR036700">
    <property type="entry name" value="BOBF_sf"/>
</dbReference>
<evidence type="ECO:0000313" key="3">
    <source>
        <dbReference type="Proteomes" id="UP000304912"/>
    </source>
</evidence>
<feature type="chain" id="PRO_5022959949" description="DUF5666 domain-containing protein" evidence="1">
    <location>
        <begin position="24"/>
        <end position="221"/>
    </location>
</feature>
<name>A0A5B7YDM3_9ALTE</name>
<organism evidence="2 3">
    <name type="scientific">Salinimonas iocasae</name>
    <dbReference type="NCBI Taxonomy" id="2572577"/>
    <lineage>
        <taxon>Bacteria</taxon>
        <taxon>Pseudomonadati</taxon>
        <taxon>Pseudomonadota</taxon>
        <taxon>Gammaproteobacteria</taxon>
        <taxon>Alteromonadales</taxon>
        <taxon>Alteromonadaceae</taxon>
        <taxon>Alteromonas/Salinimonas group</taxon>
        <taxon>Salinimonas</taxon>
    </lineage>
</organism>
<gene>
    <name evidence="2" type="ORF">FBQ74_04115</name>
</gene>
<dbReference type="OrthoDB" id="8482074at2"/>
<dbReference type="RefSeq" id="WP_139755458.1">
    <property type="nucleotide sequence ID" value="NZ_CP039852.1"/>
</dbReference>